<name>A0A0F9TQU8_9ZZZZ</name>
<reference evidence="4" key="1">
    <citation type="journal article" date="2015" name="Nature">
        <title>Complex archaea that bridge the gap between prokaryotes and eukaryotes.</title>
        <authorList>
            <person name="Spang A."/>
            <person name="Saw J.H."/>
            <person name="Jorgensen S.L."/>
            <person name="Zaremba-Niedzwiedzka K."/>
            <person name="Martijn J."/>
            <person name="Lind A.E."/>
            <person name="van Eijk R."/>
            <person name="Schleper C."/>
            <person name="Guy L."/>
            <person name="Ettema T.J."/>
        </authorList>
    </citation>
    <scope>NUCLEOTIDE SEQUENCE</scope>
</reference>
<dbReference type="InterPro" id="IPR051532">
    <property type="entry name" value="Ester_Hydrolysis_Enzymes"/>
</dbReference>
<proteinExistence type="predicted"/>
<dbReference type="Gene3D" id="2.60.120.260">
    <property type="entry name" value="Galactose-binding domain-like"/>
    <property type="match status" value="1"/>
</dbReference>
<dbReference type="GO" id="GO:0004622">
    <property type="term" value="F:phosphatidylcholine lysophospholipase activity"/>
    <property type="evidence" value="ECO:0007669"/>
    <property type="project" value="TreeGrafter"/>
</dbReference>
<protein>
    <recommendedName>
        <fullName evidence="5">SGNH hydrolase-type esterase domain-containing protein</fullName>
    </recommendedName>
</protein>
<dbReference type="Gene3D" id="3.40.50.1110">
    <property type="entry name" value="SGNH hydrolase"/>
    <property type="match status" value="2"/>
</dbReference>
<dbReference type="Pfam" id="PF13472">
    <property type="entry name" value="Lipase_GDSL_2"/>
    <property type="match status" value="1"/>
</dbReference>
<evidence type="ECO:0000313" key="4">
    <source>
        <dbReference type="EMBL" id="KKN83425.1"/>
    </source>
</evidence>
<dbReference type="InterPro" id="IPR013830">
    <property type="entry name" value="SGNH_hydro"/>
</dbReference>
<dbReference type="InterPro" id="IPR036514">
    <property type="entry name" value="SGNH_hydro_sf"/>
</dbReference>
<dbReference type="SUPFAM" id="SSF52266">
    <property type="entry name" value="SGNH hydrolase"/>
    <property type="match status" value="2"/>
</dbReference>
<organism evidence="4">
    <name type="scientific">marine sediment metagenome</name>
    <dbReference type="NCBI Taxonomy" id="412755"/>
    <lineage>
        <taxon>unclassified sequences</taxon>
        <taxon>metagenomes</taxon>
        <taxon>ecological metagenomes</taxon>
    </lineage>
</organism>
<dbReference type="PANTHER" id="PTHR30383">
    <property type="entry name" value="THIOESTERASE 1/PROTEASE 1/LYSOPHOSPHOLIPASE L1"/>
    <property type="match status" value="1"/>
</dbReference>
<feature type="domain" description="SGNH hydrolase-type esterase N-terminal" evidence="3">
    <location>
        <begin position="25"/>
        <end position="177"/>
    </location>
</feature>
<feature type="domain" description="SGNH hydrolase-type esterase" evidence="2">
    <location>
        <begin position="185"/>
        <end position="363"/>
    </location>
</feature>
<dbReference type="EMBL" id="LAZR01000185">
    <property type="protein sequence ID" value="KKN83425.1"/>
    <property type="molecule type" value="Genomic_DNA"/>
</dbReference>
<dbReference type="Pfam" id="PF14607">
    <property type="entry name" value="GxDLY"/>
    <property type="match status" value="1"/>
</dbReference>
<dbReference type="PANTHER" id="PTHR30383:SF5">
    <property type="entry name" value="SGNH HYDROLASE-TYPE ESTERASE DOMAIN-CONTAINING PROTEIN"/>
    <property type="match status" value="1"/>
</dbReference>
<gene>
    <name evidence="4" type="ORF">LCGC14_0299600</name>
</gene>
<evidence type="ECO:0008006" key="5">
    <source>
        <dbReference type="Google" id="ProtNLM"/>
    </source>
</evidence>
<dbReference type="AlphaFoldDB" id="A0A0F9TQU8"/>
<evidence type="ECO:0000259" key="1">
    <source>
        <dbReference type="Pfam" id="PF13472"/>
    </source>
</evidence>
<evidence type="ECO:0000259" key="3">
    <source>
        <dbReference type="Pfam" id="PF14607"/>
    </source>
</evidence>
<comment type="caution">
    <text evidence="4">The sequence shown here is derived from an EMBL/GenBank/DDBJ whole genome shotgun (WGS) entry which is preliminary data.</text>
</comment>
<sequence length="587" mass="67425">MRKSILLLLYIFVVNTSFSQSEKKIKWWNPVNSVVPVISGQAWPSEVKSVYHRFPERAEESVREKVWNLSKQSAGLSIRFWSNADSILVKYQLKEAIDMAHMPATGVSGLDLYSKTFDGEWLRSWGSYLIKTKSNYSFRIDDDSESYKKYGREYQLFLPLYNEVEILEIGVDSKSSFEVLPIRKEKPIVAYGTSICQGACASRPGMAWTNILERNLERPVINLGFSGNGKLEMEVIDLMTEIDSKLYILDCLPNLNPNTDDTYSLTIDAVKKIRLKRLNVPIILTTHIGYADELTRKKSAEEVIKLNKELERAHNDLKSEGLENIFLLKKQDLAFGFDMYVDHIHPNDYGMVQYAMVYEDLIREVIKESIGDLSTKAPKTQSRDIDVYKWEERHQDILELNKVDEPKICLFGDSIINFWGGEPVSTIARGQDSWDGILKPLGVRNFGFGWDRIENVLWRVYHDELDGYQAEQIILMIGTNNINFNSDTEIIKGLETLIRAIKIRQPKSKILMIGILPRTGKEKLIKELNLKIAQLAVLEAVDFRKIDDQLLLKNGIINDSLFTDGLHPNREGYMILGKQLERIIIDK</sequence>
<dbReference type="Pfam" id="PF14606">
    <property type="entry name" value="Lipase_GDSL_3"/>
    <property type="match status" value="1"/>
</dbReference>
<feature type="domain" description="SGNH hydrolase-type esterase" evidence="1">
    <location>
        <begin position="410"/>
        <end position="573"/>
    </location>
</feature>
<accession>A0A0F9TQU8</accession>
<evidence type="ECO:0000259" key="2">
    <source>
        <dbReference type="Pfam" id="PF14606"/>
    </source>
</evidence>
<dbReference type="InterPro" id="IPR032740">
    <property type="entry name" value="GxDLY"/>
</dbReference>